<dbReference type="STRING" id="224324.aq_978"/>
<dbReference type="EnsemblBacteria" id="AAC07068">
    <property type="protein sequence ID" value="AAC07068"/>
    <property type="gene ID" value="aq_978"/>
</dbReference>
<evidence type="ECO:0000313" key="1">
    <source>
        <dbReference type="EMBL" id="AAC07068.1"/>
    </source>
</evidence>
<accession>O67106</accession>
<dbReference type="PANTHER" id="PTHR30087:SF1">
    <property type="entry name" value="HYPOTHETICAL CYTOSOLIC PROTEIN"/>
    <property type="match status" value="1"/>
</dbReference>
<protein>
    <submittedName>
        <fullName evidence="1">Uncharacterized protein</fullName>
    </submittedName>
</protein>
<dbReference type="PIR" id="G70384">
    <property type="entry name" value="G70384"/>
</dbReference>
<dbReference type="EMBL" id="AE000657">
    <property type="protein sequence ID" value="AAC07068.1"/>
    <property type="molecule type" value="Genomic_DNA"/>
</dbReference>
<organism evidence="1 2">
    <name type="scientific">Aquifex aeolicus (strain VF5)</name>
    <dbReference type="NCBI Taxonomy" id="224324"/>
    <lineage>
        <taxon>Bacteria</taxon>
        <taxon>Pseudomonadati</taxon>
        <taxon>Aquificota</taxon>
        <taxon>Aquificia</taxon>
        <taxon>Aquificales</taxon>
        <taxon>Aquificaceae</taxon>
        <taxon>Aquifex</taxon>
    </lineage>
</organism>
<evidence type="ECO:0000313" key="2">
    <source>
        <dbReference type="Proteomes" id="UP000000798"/>
    </source>
</evidence>
<dbReference type="OrthoDB" id="9797779at2"/>
<gene>
    <name evidence="1" type="ordered locus">aq_978</name>
</gene>
<dbReference type="Pfam" id="PF04463">
    <property type="entry name" value="2-thiour_desulf"/>
    <property type="match status" value="1"/>
</dbReference>
<proteinExistence type="predicted"/>
<dbReference type="HOGENOM" id="CLU_076318_2_1_0"/>
<dbReference type="Proteomes" id="UP000000798">
    <property type="component" value="Chromosome"/>
</dbReference>
<dbReference type="AlphaFoldDB" id="O67106"/>
<dbReference type="eggNOG" id="COG1683">
    <property type="taxonomic scope" value="Bacteria"/>
</dbReference>
<dbReference type="KEGG" id="aae:aq_978"/>
<dbReference type="PANTHER" id="PTHR30087">
    <property type="entry name" value="INNER MEMBRANE PROTEIN"/>
    <property type="match status" value="1"/>
</dbReference>
<dbReference type="InterPro" id="IPR007553">
    <property type="entry name" value="2-thiour_desulf"/>
</dbReference>
<name>O67106_AQUAE</name>
<sequence>MKRVLVSRCLLECCYRYDAKDVRVENIKELLKNYEVIPICPEVELLGLPVPRPRLKLVPVKGEIRLLKEDTGEDLTEVLEKKSREFLEKVKPIHAAFLKSKSPSCGVKDAKVYKCLNCEEEVGRESGIFAKVLMEMFPDIPIITF</sequence>
<dbReference type="RefSeq" id="WP_010880607.1">
    <property type="nucleotide sequence ID" value="NC_000918.1"/>
</dbReference>
<reference evidence="1 2" key="1">
    <citation type="journal article" date="1998" name="Nature">
        <title>The complete genome of the hyperthermophilic bacterium Aquifex aeolicus.</title>
        <authorList>
            <person name="Deckert G."/>
            <person name="Warren P.V."/>
            <person name="Gaasterland T."/>
            <person name="Young W.G."/>
            <person name="Lenox A.L."/>
            <person name="Graham D.E."/>
            <person name="Overbeek R."/>
            <person name="Snead M.A."/>
            <person name="Keller M."/>
            <person name="Aujay M."/>
            <person name="Huber R."/>
            <person name="Feldman R.A."/>
            <person name="Short J.M."/>
            <person name="Olson G.J."/>
            <person name="Swanson R.V."/>
        </authorList>
    </citation>
    <scope>NUCLEOTIDE SEQUENCE [LARGE SCALE GENOMIC DNA]</scope>
    <source>
        <strain evidence="1 2">VF5</strain>
    </source>
</reference>
<dbReference type="InParanoid" id="O67106"/>
<keyword evidence="2" id="KW-1185">Reference proteome</keyword>